<evidence type="ECO:0000313" key="1">
    <source>
        <dbReference type="EMBL" id="KAI4369668.1"/>
    </source>
</evidence>
<protein>
    <submittedName>
        <fullName evidence="1">Uncharacterized protein</fullName>
    </submittedName>
</protein>
<keyword evidence="2" id="KW-1185">Reference proteome</keyword>
<accession>A0ACB9QTU6</accession>
<name>A0ACB9QTU6_9MYRT</name>
<proteinExistence type="predicted"/>
<evidence type="ECO:0000313" key="2">
    <source>
        <dbReference type="Proteomes" id="UP001057402"/>
    </source>
</evidence>
<organism evidence="1 2">
    <name type="scientific">Melastoma candidum</name>
    <dbReference type="NCBI Taxonomy" id="119954"/>
    <lineage>
        <taxon>Eukaryota</taxon>
        <taxon>Viridiplantae</taxon>
        <taxon>Streptophyta</taxon>
        <taxon>Embryophyta</taxon>
        <taxon>Tracheophyta</taxon>
        <taxon>Spermatophyta</taxon>
        <taxon>Magnoliopsida</taxon>
        <taxon>eudicotyledons</taxon>
        <taxon>Gunneridae</taxon>
        <taxon>Pentapetalae</taxon>
        <taxon>rosids</taxon>
        <taxon>malvids</taxon>
        <taxon>Myrtales</taxon>
        <taxon>Melastomataceae</taxon>
        <taxon>Melastomatoideae</taxon>
        <taxon>Melastomateae</taxon>
        <taxon>Melastoma</taxon>
    </lineage>
</organism>
<gene>
    <name evidence="1" type="ORF">MLD38_018085</name>
</gene>
<reference evidence="2" key="1">
    <citation type="journal article" date="2023" name="Front. Plant Sci.">
        <title>Chromosomal-level genome assembly of Melastoma candidum provides insights into trichome evolution.</title>
        <authorList>
            <person name="Zhong Y."/>
            <person name="Wu W."/>
            <person name="Sun C."/>
            <person name="Zou P."/>
            <person name="Liu Y."/>
            <person name="Dai S."/>
            <person name="Zhou R."/>
        </authorList>
    </citation>
    <scope>NUCLEOTIDE SEQUENCE [LARGE SCALE GENOMIC DNA]</scope>
</reference>
<sequence length="383" mass="42983">MLNCVCKALIRINPPKPPRFDLCLTQKKLLLSFKSEPIRTDPDGSLTARYLVSALGFTQELALSVSRSVPSVDPSKAAEVVAVFGQSGFSQTQISRIVLRFPRVLSFMPGKTILPKIEFLRARGASEADIVKIICGCPRFLVRSLDKHIVPTFDLISRCLKSDSQAISSAKQCASFWFFGIVSAFIRNLDALRAAGVPDNSIQFLLRNHPNCLWASSAKFDHALERVKSMGCDPSKVKFVVTLHVLTGLAKSTWERKVSMFGRWGWSEEDTLQAFVKFPQCMMVSEEKLTAMMEYFVNKMGLKPNYVASHPVIISMSLKNRIIPRCTVVEVLVSKKLIRPVSLLTYLALPDTYFVDKFVSPYSKEHPFLQKMYLDKLGKCSIV</sequence>
<dbReference type="EMBL" id="CM042884">
    <property type="protein sequence ID" value="KAI4369668.1"/>
    <property type="molecule type" value="Genomic_DNA"/>
</dbReference>
<comment type="caution">
    <text evidence="1">The sequence shown here is derived from an EMBL/GenBank/DDBJ whole genome shotgun (WGS) entry which is preliminary data.</text>
</comment>
<dbReference type="Proteomes" id="UP001057402">
    <property type="component" value="Chromosome 5"/>
</dbReference>